<dbReference type="AlphaFoldDB" id="A0A127PZ77"/>
<accession>A0A127PZ77</accession>
<dbReference type="InterPro" id="IPR050471">
    <property type="entry name" value="AB_hydrolase"/>
</dbReference>
<dbReference type="KEGG" id="cpra:CPter91_0703"/>
<dbReference type="PATRIC" id="fig|279113.9.peg.710"/>
<reference evidence="3 4" key="1">
    <citation type="submission" date="2015-11" db="EMBL/GenBank/DDBJ databases">
        <title>Exploring the genomic traits of fungus-feeding bacterial genus Collimonas.</title>
        <authorList>
            <person name="Song C."/>
            <person name="Schmidt R."/>
            <person name="de Jager V."/>
            <person name="Krzyzanowska D."/>
            <person name="Jongedijk E."/>
            <person name="Cankar K."/>
            <person name="Beekwilder J."/>
            <person name="van Veen A."/>
            <person name="de Boer W."/>
            <person name="van Veen J.A."/>
            <person name="Garbeva P."/>
        </authorList>
    </citation>
    <scope>NUCLEOTIDE SEQUENCE [LARGE SCALE GENOMIC DNA]</scope>
    <source>
        <strain evidence="3 4">Ter91</strain>
    </source>
</reference>
<dbReference type="PANTHER" id="PTHR43433">
    <property type="entry name" value="HYDROLASE, ALPHA/BETA FOLD FAMILY PROTEIN"/>
    <property type="match status" value="1"/>
</dbReference>
<feature type="domain" description="Carboxymuconolactone decarboxylase-like" evidence="2">
    <location>
        <begin position="39"/>
        <end position="125"/>
    </location>
</feature>
<organism evidence="3 4">
    <name type="scientific">Collimonas pratensis</name>
    <dbReference type="NCBI Taxonomy" id="279113"/>
    <lineage>
        <taxon>Bacteria</taxon>
        <taxon>Pseudomonadati</taxon>
        <taxon>Pseudomonadota</taxon>
        <taxon>Betaproteobacteria</taxon>
        <taxon>Burkholderiales</taxon>
        <taxon>Oxalobacteraceae</taxon>
        <taxon>Collimonas</taxon>
    </lineage>
</organism>
<dbReference type="InterPro" id="IPR003779">
    <property type="entry name" value="CMD-like"/>
</dbReference>
<dbReference type="PRINTS" id="PR00111">
    <property type="entry name" value="ABHYDROLASE"/>
</dbReference>
<dbReference type="PANTHER" id="PTHR43433:SF5">
    <property type="entry name" value="AB HYDROLASE-1 DOMAIN-CONTAINING PROTEIN"/>
    <property type="match status" value="1"/>
</dbReference>
<evidence type="ECO:0000259" key="2">
    <source>
        <dbReference type="Pfam" id="PF02627"/>
    </source>
</evidence>
<dbReference type="STRING" id="279113.CPter91_0703"/>
<dbReference type="Gene3D" id="3.40.50.1820">
    <property type="entry name" value="alpha/beta hydrolase"/>
    <property type="match status" value="1"/>
</dbReference>
<dbReference type="Pfam" id="PF00561">
    <property type="entry name" value="Abhydrolase_1"/>
    <property type="match status" value="1"/>
</dbReference>
<dbReference type="GO" id="GO:0051920">
    <property type="term" value="F:peroxiredoxin activity"/>
    <property type="evidence" value="ECO:0007669"/>
    <property type="project" value="InterPro"/>
</dbReference>
<dbReference type="Pfam" id="PF02627">
    <property type="entry name" value="CMD"/>
    <property type="match status" value="1"/>
</dbReference>
<proteinExistence type="predicted"/>
<dbReference type="InterPro" id="IPR000073">
    <property type="entry name" value="AB_hydrolase_1"/>
</dbReference>
<dbReference type="InterPro" id="IPR029032">
    <property type="entry name" value="AhpD-like"/>
</dbReference>
<evidence type="ECO:0000313" key="4">
    <source>
        <dbReference type="Proteomes" id="UP000074561"/>
    </source>
</evidence>
<evidence type="ECO:0000313" key="3">
    <source>
        <dbReference type="EMBL" id="AMP03098.1"/>
    </source>
</evidence>
<dbReference type="OrthoDB" id="9793083at2"/>
<dbReference type="Proteomes" id="UP000074561">
    <property type="component" value="Chromosome"/>
</dbReference>
<evidence type="ECO:0000259" key="1">
    <source>
        <dbReference type="Pfam" id="PF00561"/>
    </source>
</evidence>
<dbReference type="Gene3D" id="1.20.1290.10">
    <property type="entry name" value="AhpD-like"/>
    <property type="match status" value="1"/>
</dbReference>
<name>A0A127PZ77_9BURK</name>
<dbReference type="SUPFAM" id="SSF69118">
    <property type="entry name" value="AhpD-like"/>
    <property type="match status" value="1"/>
</dbReference>
<dbReference type="RefSeq" id="WP_061936879.1">
    <property type="nucleotide sequence ID" value="NZ_CP013234.1"/>
</dbReference>
<gene>
    <name evidence="3" type="ORF">CPter91_0703</name>
</gene>
<dbReference type="SUPFAM" id="SSF53474">
    <property type="entry name" value="alpha/beta-Hydrolases"/>
    <property type="match status" value="1"/>
</dbReference>
<sequence>MSYDPLDHDFERGMQNRRRILGDDWVNRSVANATSFNAEFQNLISRFAWNEIWGRPGLDAKTRRVIVLATTIALGRWEEFELHVRAALLGDAETRLTPDEMKEVLMQSAIYAGVPAANTAFAHAQQILREVGQQIGYVLTPLAPAETVHPGIGKEAAGRSKPTLHYSLRAPRNGKAPRHTVVLSHALGCDLTMWDELAQLLAADCRVVTYDHRGHGSSDAPAGLYSMAELADDAARLLRELDSGPVVWIGLSMGGMVGQELALRHPSLVAGLALANTTSGYPAAARDAWQQRIATVRTNGIEAIADAVMGRYFHERFRAEYSATVRRFRRRLITTDAGGYIGCCHAVGMVDTSARLSQIAATTLVIAGELDQGTPLAMAQKLAEAIPQARLTVLKNASHLSAIEQPQAFARAVQEFLLTL</sequence>
<feature type="domain" description="AB hydrolase-1" evidence="1">
    <location>
        <begin position="180"/>
        <end position="405"/>
    </location>
</feature>
<dbReference type="EMBL" id="CP013234">
    <property type="protein sequence ID" value="AMP03098.1"/>
    <property type="molecule type" value="Genomic_DNA"/>
</dbReference>
<dbReference type="InterPro" id="IPR029058">
    <property type="entry name" value="AB_hydrolase_fold"/>
</dbReference>
<protein>
    <submittedName>
        <fullName evidence="3">Carboxymuconolactone decarboxylase family protein</fullName>
    </submittedName>
</protein>